<comment type="similarity">
    <text evidence="2 5">Belongs to the class-IV pyridoxal-phosphate-dependent aminotransferase family.</text>
</comment>
<dbReference type="PANTHER" id="PTHR11236:SF50">
    <property type="entry name" value="AMINODEOXYCHORISMATE SYNTHASE COMPONENT 1"/>
    <property type="match status" value="1"/>
</dbReference>
<accession>A0A0G3XI60</accession>
<dbReference type="InterPro" id="IPR005802">
    <property type="entry name" value="ADC_synth_comp_1"/>
</dbReference>
<dbReference type="PATRIC" id="fig|1348774.3.peg.3523"/>
<evidence type="ECO:0000313" key="8">
    <source>
        <dbReference type="Proteomes" id="UP000035287"/>
    </source>
</evidence>
<evidence type="ECO:0000256" key="5">
    <source>
        <dbReference type="RuleBase" id="RU004106"/>
    </source>
</evidence>
<dbReference type="InterPro" id="IPR043132">
    <property type="entry name" value="BCAT-like_C"/>
</dbReference>
<gene>
    <name evidence="7" type="ORF">AB433_16765</name>
</gene>
<keyword evidence="8" id="KW-1185">Reference proteome</keyword>
<protein>
    <recommendedName>
        <fullName evidence="3">Probable branched-chain-amino-acid aminotransferase</fullName>
    </recommendedName>
</protein>
<dbReference type="OrthoDB" id="9803598at2"/>
<evidence type="ECO:0000313" key="7">
    <source>
        <dbReference type="EMBL" id="AKM11255.1"/>
    </source>
</evidence>
<evidence type="ECO:0000256" key="1">
    <source>
        <dbReference type="ARBA" id="ARBA00001933"/>
    </source>
</evidence>
<dbReference type="InterPro" id="IPR036038">
    <property type="entry name" value="Aminotransferase-like"/>
</dbReference>
<dbReference type="KEGG" id="cna:AB433_16765"/>
<evidence type="ECO:0000256" key="4">
    <source>
        <dbReference type="ARBA" id="ARBA00022898"/>
    </source>
</evidence>
<dbReference type="AlphaFoldDB" id="A0A0G3XI60"/>
<dbReference type="PANTHER" id="PTHR11236">
    <property type="entry name" value="AMINOBENZOATE/ANTHRANILATE SYNTHASE"/>
    <property type="match status" value="1"/>
</dbReference>
<dbReference type="Gene3D" id="3.30.470.10">
    <property type="match status" value="1"/>
</dbReference>
<dbReference type="InterPro" id="IPR043131">
    <property type="entry name" value="BCAT-like_N"/>
</dbReference>
<dbReference type="GO" id="GO:0000162">
    <property type="term" value="P:L-tryptophan biosynthetic process"/>
    <property type="evidence" value="ECO:0007669"/>
    <property type="project" value="TreeGrafter"/>
</dbReference>
<organism evidence="7 8">
    <name type="scientific">Croceicoccus naphthovorans</name>
    <dbReference type="NCBI Taxonomy" id="1348774"/>
    <lineage>
        <taxon>Bacteria</taxon>
        <taxon>Pseudomonadati</taxon>
        <taxon>Pseudomonadota</taxon>
        <taxon>Alphaproteobacteria</taxon>
        <taxon>Sphingomonadales</taxon>
        <taxon>Erythrobacteraceae</taxon>
        <taxon>Croceicoccus</taxon>
    </lineage>
</organism>
<dbReference type="InterPro" id="IPR001544">
    <property type="entry name" value="Aminotrans_IV"/>
</dbReference>
<dbReference type="NCBIfam" id="TIGR00553">
    <property type="entry name" value="pabB"/>
    <property type="match status" value="1"/>
</dbReference>
<dbReference type="InterPro" id="IPR018300">
    <property type="entry name" value="Aminotrans_IV_CS"/>
</dbReference>
<dbReference type="RefSeq" id="WP_047822641.1">
    <property type="nucleotide sequence ID" value="NZ_CP011770.1"/>
</dbReference>
<dbReference type="Pfam" id="PF00425">
    <property type="entry name" value="Chorismate_bind"/>
    <property type="match status" value="1"/>
</dbReference>
<sequence length="600" mass="64375">MRKPFILLDDARDPAGGEAAPMRVYRDPVAVFAAHSGDAVAGALAAAEEARKGGAHIAGYLTYEAGLALEPRHAPLLAAKTLDSPLVWLAAFDGYESVLPDTVADWFVAETNATPGPAYLSPLHPAVDREAYGQAFDTIADAILAGDIYQANLTFPLTGRWAGDPLAIHAALRKRAAAGYGALVFDGERHLLSLSPELFFALRGDNVTLKPMKGTRPRAADPAKDAALARGLADSTKDRAENLMITDLMRNDVSRLAEPGSVIVRDAFAVESYPTVHQMTSSVRARLRDGYGAIDLLRAIFPCGSITGAPKIRAMELIDAIETAPRGAYCGAIGRVDPDGDSAFNVAIRTLTLEGSCAGGVRMGVGSGLVADSDADDEWAECLIKGGFVSGATAQPKLIETMRFDPAIGVPLIEFHLARLKESTIALGHSLDRHALRNDIQAFCFLNRDPKRLRVLVATDGTWEIEGHKMPDAMPDPVPVAVLPLPVDPQDWRLRYKTTDRDFYDNARVEAEALGAREVVFVRDDGILTEGSFTNLFVERGGKLLTPPLSRGLLPGVMRAWLIDEGRAEEADLTVSDLADGFVIGNALRGLMPARLIAQD</sequence>
<dbReference type="InterPro" id="IPR005801">
    <property type="entry name" value="ADC_synthase"/>
</dbReference>
<dbReference type="Pfam" id="PF01063">
    <property type="entry name" value="Aminotran_4"/>
    <property type="match status" value="1"/>
</dbReference>
<dbReference type="SUPFAM" id="SSF56752">
    <property type="entry name" value="D-aminoacid aminotransferase-like PLP-dependent enzymes"/>
    <property type="match status" value="1"/>
</dbReference>
<dbReference type="SUPFAM" id="SSF56322">
    <property type="entry name" value="ADC synthase"/>
    <property type="match status" value="1"/>
</dbReference>
<dbReference type="STRING" id="1348774.AB433_16765"/>
<dbReference type="PROSITE" id="PS00770">
    <property type="entry name" value="AA_TRANSFER_CLASS_4"/>
    <property type="match status" value="1"/>
</dbReference>
<name>A0A0G3XI60_9SPHN</name>
<dbReference type="InterPro" id="IPR015890">
    <property type="entry name" value="Chorismate_C"/>
</dbReference>
<evidence type="ECO:0000256" key="6">
    <source>
        <dbReference type="RuleBase" id="RU004516"/>
    </source>
</evidence>
<evidence type="ECO:0000256" key="2">
    <source>
        <dbReference type="ARBA" id="ARBA00009320"/>
    </source>
</evidence>
<reference evidence="7 8" key="1">
    <citation type="submission" date="2015-06" db="EMBL/GenBank/DDBJ databases">
        <authorList>
            <person name="Zeng Y."/>
            <person name="Huang Y."/>
        </authorList>
    </citation>
    <scope>NUCLEOTIDE SEQUENCE [LARGE SCALE GENOMIC DNA]</scope>
    <source>
        <strain evidence="7 8">PQ-2</strain>
    </source>
</reference>
<dbReference type="Proteomes" id="UP000035287">
    <property type="component" value="Chromosome"/>
</dbReference>
<dbReference type="GO" id="GO:0009396">
    <property type="term" value="P:folic acid-containing compound biosynthetic process"/>
    <property type="evidence" value="ECO:0007669"/>
    <property type="project" value="InterPro"/>
</dbReference>
<dbReference type="PRINTS" id="PR00095">
    <property type="entry name" value="ANTSNTHASEI"/>
</dbReference>
<keyword evidence="4 6" id="KW-0663">Pyridoxal phosphate</keyword>
<dbReference type="GO" id="GO:0046820">
    <property type="term" value="F:4-amino-4-deoxychorismate synthase activity"/>
    <property type="evidence" value="ECO:0007669"/>
    <property type="project" value="TreeGrafter"/>
</dbReference>
<dbReference type="Gene3D" id="3.60.120.10">
    <property type="entry name" value="Anthranilate synthase"/>
    <property type="match status" value="1"/>
</dbReference>
<dbReference type="Gene3D" id="3.20.10.10">
    <property type="entry name" value="D-amino Acid Aminotransferase, subunit A, domain 2"/>
    <property type="match status" value="1"/>
</dbReference>
<dbReference type="InterPro" id="IPR019999">
    <property type="entry name" value="Anth_synth_I-like"/>
</dbReference>
<evidence type="ECO:0000256" key="3">
    <source>
        <dbReference type="ARBA" id="ARBA00014472"/>
    </source>
</evidence>
<comment type="cofactor">
    <cofactor evidence="1 6">
        <name>pyridoxal 5'-phosphate</name>
        <dbReference type="ChEBI" id="CHEBI:597326"/>
    </cofactor>
</comment>
<dbReference type="EMBL" id="CP011770">
    <property type="protein sequence ID" value="AKM11255.1"/>
    <property type="molecule type" value="Genomic_DNA"/>
</dbReference>
<proteinExistence type="inferred from homology"/>